<keyword evidence="1" id="KW-0175">Coiled coil</keyword>
<dbReference type="AlphaFoldDB" id="A0A8H7ZSG4"/>
<protein>
    <submittedName>
        <fullName evidence="2">Uncharacterized protein</fullName>
    </submittedName>
</protein>
<comment type="caution">
    <text evidence="2">The sequence shown here is derived from an EMBL/GenBank/DDBJ whole genome shotgun (WGS) entry which is preliminary data.</text>
</comment>
<feature type="non-terminal residue" evidence="2">
    <location>
        <position position="158"/>
    </location>
</feature>
<keyword evidence="3" id="KW-1185">Reference proteome</keyword>
<evidence type="ECO:0000256" key="1">
    <source>
        <dbReference type="SAM" id="Coils"/>
    </source>
</evidence>
<dbReference type="SUPFAM" id="SSF90257">
    <property type="entry name" value="Myosin rod fragments"/>
    <property type="match status" value="1"/>
</dbReference>
<gene>
    <name evidence="2" type="ORF">BJ554DRAFT_1313</name>
</gene>
<feature type="non-terminal residue" evidence="2">
    <location>
        <position position="1"/>
    </location>
</feature>
<organism evidence="2 3">
    <name type="scientific">Olpidium bornovanus</name>
    <dbReference type="NCBI Taxonomy" id="278681"/>
    <lineage>
        <taxon>Eukaryota</taxon>
        <taxon>Fungi</taxon>
        <taxon>Fungi incertae sedis</taxon>
        <taxon>Olpidiomycota</taxon>
        <taxon>Olpidiomycotina</taxon>
        <taxon>Olpidiomycetes</taxon>
        <taxon>Olpidiales</taxon>
        <taxon>Olpidiaceae</taxon>
        <taxon>Olpidium</taxon>
    </lineage>
</organism>
<evidence type="ECO:0000313" key="3">
    <source>
        <dbReference type="Proteomes" id="UP000673691"/>
    </source>
</evidence>
<feature type="coiled-coil region" evidence="1">
    <location>
        <begin position="49"/>
        <end position="133"/>
    </location>
</feature>
<sequence>SGQWGACSAGRIFGAENGSSRTALSGRVINIWKKVRRTEAELQSSLTTTEETKEECGKLREEIARLTSRVEELTHQFNIECSDMKTALIKERNKYEQELGEYGKELKTVQRLLQESNDSNRELTDQISQTEARTSHAVKVIQSEADSRVAFLEAEKEE</sequence>
<name>A0A8H7ZSG4_9FUNG</name>
<dbReference type="Proteomes" id="UP000673691">
    <property type="component" value="Unassembled WGS sequence"/>
</dbReference>
<dbReference type="EMBL" id="JAEFCI010008462">
    <property type="protein sequence ID" value="KAG5458455.1"/>
    <property type="molecule type" value="Genomic_DNA"/>
</dbReference>
<evidence type="ECO:0000313" key="2">
    <source>
        <dbReference type="EMBL" id="KAG5458455.1"/>
    </source>
</evidence>
<accession>A0A8H7ZSG4</accession>
<reference evidence="2 3" key="1">
    <citation type="journal article" name="Sci. Rep.">
        <title>Genome-scale phylogenetic analyses confirm Olpidium as the closest living zoosporic fungus to the non-flagellated, terrestrial fungi.</title>
        <authorList>
            <person name="Chang Y."/>
            <person name="Rochon D."/>
            <person name="Sekimoto S."/>
            <person name="Wang Y."/>
            <person name="Chovatia M."/>
            <person name="Sandor L."/>
            <person name="Salamov A."/>
            <person name="Grigoriev I.V."/>
            <person name="Stajich J.E."/>
            <person name="Spatafora J.W."/>
        </authorList>
    </citation>
    <scope>NUCLEOTIDE SEQUENCE [LARGE SCALE GENOMIC DNA]</scope>
    <source>
        <strain evidence="2">S191</strain>
    </source>
</reference>
<proteinExistence type="predicted"/>
<dbReference type="OrthoDB" id="311279at2759"/>